<name>A0A917HV67_9SPHI</name>
<protein>
    <submittedName>
        <fullName evidence="1">Uncharacterized protein</fullName>
    </submittedName>
</protein>
<evidence type="ECO:0000313" key="2">
    <source>
        <dbReference type="Proteomes" id="UP000660862"/>
    </source>
</evidence>
<reference evidence="1" key="1">
    <citation type="journal article" date="2014" name="Int. J. Syst. Evol. Microbiol.">
        <title>Complete genome sequence of Corynebacterium casei LMG S-19264T (=DSM 44701T), isolated from a smear-ripened cheese.</title>
        <authorList>
            <consortium name="US DOE Joint Genome Institute (JGI-PGF)"/>
            <person name="Walter F."/>
            <person name="Albersmeier A."/>
            <person name="Kalinowski J."/>
            <person name="Ruckert C."/>
        </authorList>
    </citation>
    <scope>NUCLEOTIDE SEQUENCE</scope>
    <source>
        <strain evidence="1">CGMCC 1.12195</strain>
    </source>
</reference>
<dbReference type="AlphaFoldDB" id="A0A917HV67"/>
<accession>A0A917HV67</accession>
<reference evidence="1" key="2">
    <citation type="submission" date="2020-09" db="EMBL/GenBank/DDBJ databases">
        <authorList>
            <person name="Sun Q."/>
            <person name="Zhou Y."/>
        </authorList>
    </citation>
    <scope>NUCLEOTIDE SEQUENCE</scope>
    <source>
        <strain evidence="1">CGMCC 1.12195</strain>
    </source>
</reference>
<sequence>MNYTKQKYYVSVGINGDYEVHHEHCTVIPALDTCKLLGEYYSCIVAVAEAIKIYPIANGCKTCSPKCHIG</sequence>
<dbReference type="EMBL" id="BMER01000002">
    <property type="protein sequence ID" value="GGG90397.1"/>
    <property type="molecule type" value="Genomic_DNA"/>
</dbReference>
<gene>
    <name evidence="1" type="ORF">GCM10007415_26080</name>
</gene>
<dbReference type="Proteomes" id="UP000660862">
    <property type="component" value="Unassembled WGS sequence"/>
</dbReference>
<keyword evidence="2" id="KW-1185">Reference proteome</keyword>
<organism evidence="1 2">
    <name type="scientific">Parapedobacter pyrenivorans</name>
    <dbReference type="NCBI Taxonomy" id="1305674"/>
    <lineage>
        <taxon>Bacteria</taxon>
        <taxon>Pseudomonadati</taxon>
        <taxon>Bacteroidota</taxon>
        <taxon>Sphingobacteriia</taxon>
        <taxon>Sphingobacteriales</taxon>
        <taxon>Sphingobacteriaceae</taxon>
        <taxon>Parapedobacter</taxon>
    </lineage>
</organism>
<proteinExistence type="predicted"/>
<comment type="caution">
    <text evidence="1">The sequence shown here is derived from an EMBL/GenBank/DDBJ whole genome shotgun (WGS) entry which is preliminary data.</text>
</comment>
<evidence type="ECO:0000313" key="1">
    <source>
        <dbReference type="EMBL" id="GGG90397.1"/>
    </source>
</evidence>